<dbReference type="RefSeq" id="WP_083013448.1">
    <property type="nucleotide sequence ID" value="NZ_CP010271.1"/>
</dbReference>
<dbReference type="STRING" id="1578165.BKG68_01790"/>
<dbReference type="InterPro" id="IPR025859">
    <property type="entry name" value="AurF/CmlI"/>
</dbReference>
<dbReference type="Proteomes" id="UP000192434">
    <property type="component" value="Unassembled WGS sequence"/>
</dbReference>
<dbReference type="KEGG" id="msao:MYCSP_18205"/>
<proteinExistence type="predicted"/>
<evidence type="ECO:0000256" key="1">
    <source>
        <dbReference type="SAM" id="MobiDB-lite"/>
    </source>
</evidence>
<dbReference type="Gene3D" id="1.10.620.20">
    <property type="entry name" value="Ribonucleotide Reductase, subunit A"/>
    <property type="match status" value="1"/>
</dbReference>
<feature type="region of interest" description="Disordered" evidence="1">
    <location>
        <begin position="1"/>
        <end position="25"/>
    </location>
</feature>
<evidence type="ECO:0000313" key="2">
    <source>
        <dbReference type="EMBL" id="ORB60403.1"/>
    </source>
</evidence>
<dbReference type="InterPro" id="IPR009078">
    <property type="entry name" value="Ferritin-like_SF"/>
</dbReference>
<dbReference type="SUPFAM" id="SSF47240">
    <property type="entry name" value="Ferritin-like"/>
    <property type="match status" value="1"/>
</dbReference>
<dbReference type="OrthoDB" id="786532at2"/>
<dbReference type="InterPro" id="IPR012348">
    <property type="entry name" value="RNR-like"/>
</dbReference>
<dbReference type="EMBL" id="MVII01000002">
    <property type="protein sequence ID" value="ORB60403.1"/>
    <property type="molecule type" value="Genomic_DNA"/>
</dbReference>
<name>A0A1S4W266_9MYCO</name>
<organism evidence="2 3">
    <name type="scientific">Mycobacteroides saopaulense</name>
    <dbReference type="NCBI Taxonomy" id="1578165"/>
    <lineage>
        <taxon>Bacteria</taxon>
        <taxon>Bacillati</taxon>
        <taxon>Actinomycetota</taxon>
        <taxon>Actinomycetes</taxon>
        <taxon>Mycobacteriales</taxon>
        <taxon>Mycobacteriaceae</taxon>
        <taxon>Mycobacteroides</taxon>
    </lineage>
</organism>
<evidence type="ECO:0008006" key="4">
    <source>
        <dbReference type="Google" id="ProtNLM"/>
    </source>
</evidence>
<evidence type="ECO:0000313" key="3">
    <source>
        <dbReference type="Proteomes" id="UP000192434"/>
    </source>
</evidence>
<sequence>MTTIDQPTTALHEAGASSVRGKSVGDRQKTAQRLLRSAADRAYDGEVDIDWDAPVVPGLYWATPRRTSLYGTKLWDKLTQEQRIELTRHELGSVLSFGIYVETGLSAMLWRQVVEQNGGATDHGRYALTEISEEARHSTMFGRLVNKLGIEPYTYPKFATRVIRLLGLVPLGPSGLGGLLLVEEVLDRAQRETMMDETVQPHARQLMKIHVLEEARHITYAREELVRQIGERGPVSNAFHRAVFALAVIGIYPVLFNPKAYRAVGIHPLRGFIAFLTSPYYRENATWVSEPLMRFMHEIGFLDGKFTGRLLRMSRAMPDDILAEIKAR</sequence>
<gene>
    <name evidence="2" type="ORF">BST43_02330</name>
</gene>
<dbReference type="AlphaFoldDB" id="A0A1S4W266"/>
<dbReference type="GO" id="GO:0016491">
    <property type="term" value="F:oxidoreductase activity"/>
    <property type="evidence" value="ECO:0007669"/>
    <property type="project" value="InterPro"/>
</dbReference>
<comment type="caution">
    <text evidence="2">The sequence shown here is derived from an EMBL/GenBank/DDBJ whole genome shotgun (WGS) entry which is preliminary data.</text>
</comment>
<dbReference type="Pfam" id="PF11583">
    <property type="entry name" value="AurF"/>
    <property type="match status" value="1"/>
</dbReference>
<reference evidence="2 3" key="1">
    <citation type="submission" date="2016-12" db="EMBL/GenBank/DDBJ databases">
        <title>The new phylogeny of genus Mycobacterium.</title>
        <authorList>
            <person name="Tortoli E."/>
            <person name="Trovato A."/>
            <person name="Cirillo D.M."/>
        </authorList>
    </citation>
    <scope>NUCLEOTIDE SEQUENCE [LARGE SCALE GENOMIC DNA]</scope>
    <source>
        <strain evidence="2 3">CCUG 66554</strain>
    </source>
</reference>
<accession>A0A1S4W266</accession>
<protein>
    <recommendedName>
        <fullName evidence="4">p-aminobenzoate N-oxygenase AurF</fullName>
    </recommendedName>
</protein>